<gene>
    <name evidence="6" type="ORF">SCF082_LOCUS12346</name>
</gene>
<dbReference type="Proteomes" id="UP001642464">
    <property type="component" value="Unassembled WGS sequence"/>
</dbReference>
<dbReference type="InterPro" id="IPR004547">
    <property type="entry name" value="Glucosamine6P_isomerase"/>
</dbReference>
<evidence type="ECO:0000313" key="6">
    <source>
        <dbReference type="EMBL" id="CAK9014464.1"/>
    </source>
</evidence>
<dbReference type="PANTHER" id="PTHR11280">
    <property type="entry name" value="GLUCOSAMINE-6-PHOSPHATE ISOMERASE"/>
    <property type="match status" value="1"/>
</dbReference>
<organism evidence="6 7">
    <name type="scientific">Durusdinium trenchii</name>
    <dbReference type="NCBI Taxonomy" id="1381693"/>
    <lineage>
        <taxon>Eukaryota</taxon>
        <taxon>Sar</taxon>
        <taxon>Alveolata</taxon>
        <taxon>Dinophyceae</taxon>
        <taxon>Suessiales</taxon>
        <taxon>Symbiodiniaceae</taxon>
        <taxon>Durusdinium</taxon>
    </lineage>
</organism>
<evidence type="ECO:0000256" key="3">
    <source>
        <dbReference type="ARBA" id="ARBA00012680"/>
    </source>
</evidence>
<reference evidence="6 7" key="1">
    <citation type="submission" date="2024-02" db="EMBL/GenBank/DDBJ databases">
        <authorList>
            <person name="Chen Y."/>
            <person name="Shah S."/>
            <person name="Dougan E. K."/>
            <person name="Thang M."/>
            <person name="Chan C."/>
        </authorList>
    </citation>
    <scope>NUCLEOTIDE SEQUENCE [LARGE SCALE GENOMIC DNA]</scope>
</reference>
<dbReference type="InterPro" id="IPR006148">
    <property type="entry name" value="Glc/Gal-6P_isomerase"/>
</dbReference>
<comment type="similarity">
    <text evidence="2">Belongs to the glucosamine/galactosamine-6-phosphate isomerase family.</text>
</comment>
<evidence type="ECO:0000259" key="5">
    <source>
        <dbReference type="Pfam" id="PF01182"/>
    </source>
</evidence>
<proteinExistence type="inferred from homology"/>
<evidence type="ECO:0000256" key="2">
    <source>
        <dbReference type="ARBA" id="ARBA00005526"/>
    </source>
</evidence>
<evidence type="ECO:0000256" key="4">
    <source>
        <dbReference type="ARBA" id="ARBA00022801"/>
    </source>
</evidence>
<dbReference type="GO" id="GO:0016853">
    <property type="term" value="F:isomerase activity"/>
    <property type="evidence" value="ECO:0007669"/>
    <property type="project" value="UniProtKB-KW"/>
</dbReference>
<evidence type="ECO:0000313" key="7">
    <source>
        <dbReference type="Proteomes" id="UP001642464"/>
    </source>
</evidence>
<dbReference type="Pfam" id="PF01182">
    <property type="entry name" value="Glucosamine_iso"/>
    <property type="match status" value="1"/>
</dbReference>
<dbReference type="EMBL" id="CAXAMM010007495">
    <property type="protein sequence ID" value="CAK9014464.1"/>
    <property type="molecule type" value="Genomic_DNA"/>
</dbReference>
<keyword evidence="4" id="KW-0378">Hydrolase</keyword>
<protein>
    <recommendedName>
        <fullName evidence="3">glucosamine-6-phosphate deaminase</fullName>
        <ecNumber evidence="3">3.5.99.6</ecNumber>
    </recommendedName>
</protein>
<dbReference type="SUPFAM" id="SSF100950">
    <property type="entry name" value="NagB/RpiA/CoA transferase-like"/>
    <property type="match status" value="1"/>
</dbReference>
<comment type="catalytic activity">
    <reaction evidence="1">
        <text>alpha-D-glucosamine 6-phosphate + H2O = beta-D-fructose 6-phosphate + NH4(+)</text>
        <dbReference type="Rhea" id="RHEA:12172"/>
        <dbReference type="ChEBI" id="CHEBI:15377"/>
        <dbReference type="ChEBI" id="CHEBI:28938"/>
        <dbReference type="ChEBI" id="CHEBI:57634"/>
        <dbReference type="ChEBI" id="CHEBI:75989"/>
        <dbReference type="EC" id="3.5.99.6"/>
    </reaction>
</comment>
<dbReference type="EC" id="3.5.99.6" evidence="3"/>
<sequence>MSEVLKLLVASHSAGRLSFERVAVFGTDEFVGLGMTHAASQHSYFWHHLFKHVDVRSDNVHVLDGNAVDLAKECAAYEDAILKAGGLKLVVAESGRGGEIGRNGPGSSLVARTRERLLDFESSVHIAEEQFDGQLEQVPKTCLTVGIGTVLQADEVVVVFSGIHTAQALENCVENPINHMWPVSMIQTKKRTLVICDEAATMELRVKTVKYFKGLQRTISELQQPSLLRPPPAS</sequence>
<name>A0ABP0JJE5_9DINO</name>
<dbReference type="Gene3D" id="3.40.50.1360">
    <property type="match status" value="1"/>
</dbReference>
<evidence type="ECO:0000256" key="1">
    <source>
        <dbReference type="ARBA" id="ARBA00000644"/>
    </source>
</evidence>
<dbReference type="CDD" id="cd01399">
    <property type="entry name" value="GlcN6P_deaminase"/>
    <property type="match status" value="1"/>
</dbReference>
<keyword evidence="6" id="KW-0413">Isomerase</keyword>
<feature type="domain" description="Glucosamine/galactosamine-6-phosphate isomerase" evidence="5">
    <location>
        <begin position="3"/>
        <end position="193"/>
    </location>
</feature>
<comment type="caution">
    <text evidence="6">The sequence shown here is derived from an EMBL/GenBank/DDBJ whole genome shotgun (WGS) entry which is preliminary data.</text>
</comment>
<keyword evidence="7" id="KW-1185">Reference proteome</keyword>
<accession>A0ABP0JJE5</accession>
<dbReference type="PANTHER" id="PTHR11280:SF5">
    <property type="entry name" value="GLUCOSAMINE-6-PHOSPHATE ISOMERASE"/>
    <property type="match status" value="1"/>
</dbReference>
<dbReference type="InterPro" id="IPR037171">
    <property type="entry name" value="NagB/RpiA_transferase-like"/>
</dbReference>